<organism evidence="2 3">
    <name type="scientific">Trichodelitschia bisporula</name>
    <dbReference type="NCBI Taxonomy" id="703511"/>
    <lineage>
        <taxon>Eukaryota</taxon>
        <taxon>Fungi</taxon>
        <taxon>Dikarya</taxon>
        <taxon>Ascomycota</taxon>
        <taxon>Pezizomycotina</taxon>
        <taxon>Dothideomycetes</taxon>
        <taxon>Dothideomycetes incertae sedis</taxon>
        <taxon>Phaeotrichales</taxon>
        <taxon>Phaeotrichaceae</taxon>
        <taxon>Trichodelitschia</taxon>
    </lineage>
</organism>
<evidence type="ECO:0000256" key="1">
    <source>
        <dbReference type="SAM" id="MobiDB-lite"/>
    </source>
</evidence>
<accession>A0A6G1HMJ2</accession>
<keyword evidence="3" id="KW-1185">Reference proteome</keyword>
<dbReference type="Pfam" id="PF13374">
    <property type="entry name" value="TPR_10"/>
    <property type="match status" value="1"/>
</dbReference>
<dbReference type="SUPFAM" id="SSF52540">
    <property type="entry name" value="P-loop containing nucleoside triphosphate hydrolases"/>
    <property type="match status" value="1"/>
</dbReference>
<dbReference type="Pfam" id="PF13424">
    <property type="entry name" value="TPR_12"/>
    <property type="match status" value="2"/>
</dbReference>
<dbReference type="Proteomes" id="UP000799640">
    <property type="component" value="Unassembled WGS sequence"/>
</dbReference>
<sequence length="455" mass="52026">MANLQQGYRNAAQQLNVPGWDQTDVHIPQLLQSYLSKDDAGRWILVFDNADDIEMWYPPEQQSGRLIDCLPRSKQGFVLSTTRDRKVALRLAEHNISTLEPLDDESAFTLMESYLEKKGLFTNDPENAKALFTQLTHLPLALAQAAAYINESGIGIADYMALLGEQEEDVIEVLNGRKRVLGTENIYTYQGMGSLAGAYRILGRLEEAEELLVQVVEWCERVLGKWNGNTSWSMSRLAEVYRDQGRMKEAEEVFVQLVEGNKRTYGNEHRWTLVAMANLAGVYRDQGRVKEAEEMWVQLAEVDKSTHGKERQWTLGAMNHLAGIYWDQGRMKEAEEVLMQLVEGNKRTYGKEHQWRLWAMAGLALVYRDQGLVQEAEDLEAEIEAVKRRLEVEDEKSEDEEMEDEESDDEEMEDEVPEDEGPENLGPEAHIETTKRGPDVEDASDNPRGTKRLRR</sequence>
<evidence type="ECO:0000313" key="2">
    <source>
        <dbReference type="EMBL" id="KAF2396975.1"/>
    </source>
</evidence>
<proteinExistence type="predicted"/>
<dbReference type="InterPro" id="IPR011990">
    <property type="entry name" value="TPR-like_helical_dom_sf"/>
</dbReference>
<dbReference type="InterPro" id="IPR027417">
    <property type="entry name" value="P-loop_NTPase"/>
</dbReference>
<feature type="compositionally biased region" description="Acidic residues" evidence="1">
    <location>
        <begin position="392"/>
        <end position="422"/>
    </location>
</feature>
<dbReference type="EMBL" id="ML996705">
    <property type="protein sequence ID" value="KAF2396975.1"/>
    <property type="molecule type" value="Genomic_DNA"/>
</dbReference>
<dbReference type="OrthoDB" id="5986190at2759"/>
<reference evidence="2" key="1">
    <citation type="journal article" date="2020" name="Stud. Mycol.">
        <title>101 Dothideomycetes genomes: a test case for predicting lifestyles and emergence of pathogens.</title>
        <authorList>
            <person name="Haridas S."/>
            <person name="Albert R."/>
            <person name="Binder M."/>
            <person name="Bloem J."/>
            <person name="Labutti K."/>
            <person name="Salamov A."/>
            <person name="Andreopoulos B."/>
            <person name="Baker S."/>
            <person name="Barry K."/>
            <person name="Bills G."/>
            <person name="Bluhm B."/>
            <person name="Cannon C."/>
            <person name="Castanera R."/>
            <person name="Culley D."/>
            <person name="Daum C."/>
            <person name="Ezra D."/>
            <person name="Gonzalez J."/>
            <person name="Henrissat B."/>
            <person name="Kuo A."/>
            <person name="Liang C."/>
            <person name="Lipzen A."/>
            <person name="Lutzoni F."/>
            <person name="Magnuson J."/>
            <person name="Mondo S."/>
            <person name="Nolan M."/>
            <person name="Ohm R."/>
            <person name="Pangilinan J."/>
            <person name="Park H.-J."/>
            <person name="Ramirez L."/>
            <person name="Alfaro M."/>
            <person name="Sun H."/>
            <person name="Tritt A."/>
            <person name="Yoshinaga Y."/>
            <person name="Zwiers L.-H."/>
            <person name="Turgeon B."/>
            <person name="Goodwin S."/>
            <person name="Spatafora J."/>
            <person name="Crous P."/>
            <person name="Grigoriev I."/>
        </authorList>
    </citation>
    <scope>NUCLEOTIDE SEQUENCE</scope>
    <source>
        <strain evidence="2">CBS 262.69</strain>
    </source>
</reference>
<protein>
    <submittedName>
        <fullName evidence="2">TPR-like protein</fullName>
    </submittedName>
</protein>
<dbReference type="AlphaFoldDB" id="A0A6G1HMJ2"/>
<gene>
    <name evidence="2" type="ORF">EJ06DRAFT_524436</name>
</gene>
<dbReference type="Gene3D" id="3.40.50.300">
    <property type="entry name" value="P-loop containing nucleotide triphosphate hydrolases"/>
    <property type="match status" value="1"/>
</dbReference>
<dbReference type="SUPFAM" id="SSF48452">
    <property type="entry name" value="TPR-like"/>
    <property type="match status" value="2"/>
</dbReference>
<feature type="region of interest" description="Disordered" evidence="1">
    <location>
        <begin position="390"/>
        <end position="455"/>
    </location>
</feature>
<dbReference type="PANTHER" id="PTHR46082">
    <property type="entry name" value="ATP/GTP-BINDING PROTEIN-RELATED"/>
    <property type="match status" value="1"/>
</dbReference>
<dbReference type="InterPro" id="IPR053137">
    <property type="entry name" value="NLR-like"/>
</dbReference>
<evidence type="ECO:0000313" key="3">
    <source>
        <dbReference type="Proteomes" id="UP000799640"/>
    </source>
</evidence>
<name>A0A6G1HMJ2_9PEZI</name>
<dbReference type="Gene3D" id="1.25.40.10">
    <property type="entry name" value="Tetratricopeptide repeat domain"/>
    <property type="match status" value="1"/>
</dbReference>
<dbReference type="PANTHER" id="PTHR46082:SF6">
    <property type="entry name" value="AAA+ ATPASE DOMAIN-CONTAINING PROTEIN-RELATED"/>
    <property type="match status" value="1"/>
</dbReference>
<feature type="compositionally biased region" description="Basic and acidic residues" evidence="1">
    <location>
        <begin position="429"/>
        <end position="439"/>
    </location>
</feature>